<name>A0ABX8U374_9ACTN</name>
<accession>A0ABX8U374</accession>
<evidence type="ECO:0000259" key="2">
    <source>
        <dbReference type="Pfam" id="PF01526"/>
    </source>
</evidence>
<evidence type="ECO:0000313" key="3">
    <source>
        <dbReference type="EMBL" id="QYC42093.1"/>
    </source>
</evidence>
<dbReference type="EMBL" id="CP068985">
    <property type="protein sequence ID" value="QYC42093.1"/>
    <property type="molecule type" value="Genomic_DNA"/>
</dbReference>
<dbReference type="Pfam" id="PF01526">
    <property type="entry name" value="DDE_Tnp_Tn3"/>
    <property type="match status" value="1"/>
</dbReference>
<reference evidence="3 4" key="1">
    <citation type="journal article" date="2021" name="ACS Chem. Biol.">
        <title>Genomic-Led Discovery of a Novel Glycopeptide Antibiotic by Nonomuraea coxensis DSM 45129.</title>
        <authorList>
            <person name="Yushchuk O."/>
            <person name="Vior N.M."/>
            <person name="Andreo-Vidal A."/>
            <person name="Berini F."/>
            <person name="Ruckert C."/>
            <person name="Busche T."/>
            <person name="Binda E."/>
            <person name="Kalinowski J."/>
            <person name="Truman A.W."/>
            <person name="Marinelli F."/>
        </authorList>
    </citation>
    <scope>NUCLEOTIDE SEQUENCE [LARGE SCALE GENOMIC DNA]</scope>
    <source>
        <strain evidence="3 4">DSM 45129</strain>
    </source>
</reference>
<evidence type="ECO:0000256" key="1">
    <source>
        <dbReference type="SAM" id="MobiDB-lite"/>
    </source>
</evidence>
<evidence type="ECO:0000313" key="4">
    <source>
        <dbReference type="Proteomes" id="UP000824681"/>
    </source>
</evidence>
<dbReference type="InterPro" id="IPR002513">
    <property type="entry name" value="Tn3_Tnp_DDE_dom"/>
</dbReference>
<gene>
    <name evidence="3" type="ORF">Nocox_22445</name>
</gene>
<feature type="domain" description="Tn3 transposase DDE" evidence="2">
    <location>
        <begin position="18"/>
        <end position="72"/>
    </location>
</feature>
<feature type="region of interest" description="Disordered" evidence="1">
    <location>
        <begin position="1"/>
        <end position="32"/>
    </location>
</feature>
<organism evidence="3 4">
    <name type="scientific">Nonomuraea coxensis DSM 45129</name>
    <dbReference type="NCBI Taxonomy" id="1122611"/>
    <lineage>
        <taxon>Bacteria</taxon>
        <taxon>Bacillati</taxon>
        <taxon>Actinomycetota</taxon>
        <taxon>Actinomycetes</taxon>
        <taxon>Streptosporangiales</taxon>
        <taxon>Streptosporangiaceae</taxon>
        <taxon>Nonomuraea</taxon>
    </lineage>
</organism>
<sequence>MGGVVRAGEEADAGPGEPLAGNDPEDQEKPIKFNPRLANLVVFHNALDISDIVRQPAAEGWQITADQLGQIASH</sequence>
<keyword evidence="4" id="KW-1185">Reference proteome</keyword>
<protein>
    <recommendedName>
        <fullName evidence="2">Tn3 transposase DDE domain-containing protein</fullName>
    </recommendedName>
</protein>
<proteinExistence type="predicted"/>
<dbReference type="Proteomes" id="UP000824681">
    <property type="component" value="Chromosome"/>
</dbReference>